<evidence type="ECO:0000313" key="1">
    <source>
        <dbReference type="EMBL" id="CAG8771007.1"/>
    </source>
</evidence>
<keyword evidence="2" id="KW-1185">Reference proteome</keyword>
<sequence>YRVDSEKQSNTCNRKRLEEMRIQLVKERDDLLVQSQQRQAKEEDWDKRTETLAK</sequence>
<dbReference type="EMBL" id="CAJVPT010064876">
    <property type="protein sequence ID" value="CAG8771007.1"/>
    <property type="molecule type" value="Genomic_DNA"/>
</dbReference>
<feature type="non-terminal residue" evidence="1">
    <location>
        <position position="54"/>
    </location>
</feature>
<dbReference type="Proteomes" id="UP000789525">
    <property type="component" value="Unassembled WGS sequence"/>
</dbReference>
<comment type="caution">
    <text evidence="1">The sequence shown here is derived from an EMBL/GenBank/DDBJ whole genome shotgun (WGS) entry which is preliminary data.</text>
</comment>
<reference evidence="1" key="1">
    <citation type="submission" date="2021-06" db="EMBL/GenBank/DDBJ databases">
        <authorList>
            <person name="Kallberg Y."/>
            <person name="Tangrot J."/>
            <person name="Rosling A."/>
        </authorList>
    </citation>
    <scope>NUCLEOTIDE SEQUENCE</scope>
    <source>
        <strain evidence="1">CL356</strain>
    </source>
</reference>
<accession>A0ACA9QZZ8</accession>
<feature type="non-terminal residue" evidence="1">
    <location>
        <position position="1"/>
    </location>
</feature>
<gene>
    <name evidence="1" type="ORF">ACOLOM_LOCUS13788</name>
</gene>
<proteinExistence type="predicted"/>
<protein>
    <submittedName>
        <fullName evidence="1">10860_t:CDS:1</fullName>
    </submittedName>
</protein>
<evidence type="ECO:0000313" key="2">
    <source>
        <dbReference type="Proteomes" id="UP000789525"/>
    </source>
</evidence>
<name>A0ACA9QZZ8_9GLOM</name>
<organism evidence="1 2">
    <name type="scientific">Acaulospora colombiana</name>
    <dbReference type="NCBI Taxonomy" id="27376"/>
    <lineage>
        <taxon>Eukaryota</taxon>
        <taxon>Fungi</taxon>
        <taxon>Fungi incertae sedis</taxon>
        <taxon>Mucoromycota</taxon>
        <taxon>Glomeromycotina</taxon>
        <taxon>Glomeromycetes</taxon>
        <taxon>Diversisporales</taxon>
        <taxon>Acaulosporaceae</taxon>
        <taxon>Acaulospora</taxon>
    </lineage>
</organism>